<dbReference type="InterPro" id="IPR014044">
    <property type="entry name" value="CAP_dom"/>
</dbReference>
<dbReference type="AlphaFoldDB" id="A0AAD6LA42"/>
<comment type="caution">
    <text evidence="5">The sequence shown here is derived from an EMBL/GenBank/DDBJ whole genome shotgun (WGS) entry which is preliminary data.</text>
</comment>
<dbReference type="Pfam" id="PF00188">
    <property type="entry name" value="CAP"/>
    <property type="match status" value="1"/>
</dbReference>
<feature type="transmembrane region" description="Helical" evidence="3">
    <location>
        <begin position="50"/>
        <end position="70"/>
    </location>
</feature>
<dbReference type="SMART" id="SM00198">
    <property type="entry name" value="SCP"/>
    <property type="match status" value="1"/>
</dbReference>
<evidence type="ECO:0000256" key="3">
    <source>
        <dbReference type="SAM" id="Phobius"/>
    </source>
</evidence>
<dbReference type="Gene3D" id="3.40.33.10">
    <property type="entry name" value="CAP"/>
    <property type="match status" value="1"/>
</dbReference>
<name>A0AAD6LA42_9ROSI</name>
<evidence type="ECO:0000313" key="5">
    <source>
        <dbReference type="EMBL" id="KAJ6956927.1"/>
    </source>
</evidence>
<comment type="function">
    <text evidence="1">Probably involved in the defense reaction of plants against pathogens.</text>
</comment>
<organism evidence="5 6">
    <name type="scientific">Populus alba x Populus x berolinensis</name>
    <dbReference type="NCBI Taxonomy" id="444605"/>
    <lineage>
        <taxon>Eukaryota</taxon>
        <taxon>Viridiplantae</taxon>
        <taxon>Streptophyta</taxon>
        <taxon>Embryophyta</taxon>
        <taxon>Tracheophyta</taxon>
        <taxon>Spermatophyta</taxon>
        <taxon>Magnoliopsida</taxon>
        <taxon>eudicotyledons</taxon>
        <taxon>Gunneridae</taxon>
        <taxon>Pentapetalae</taxon>
        <taxon>rosids</taxon>
        <taxon>fabids</taxon>
        <taxon>Malpighiales</taxon>
        <taxon>Salicaceae</taxon>
        <taxon>Saliceae</taxon>
        <taxon>Populus</taxon>
    </lineage>
</organism>
<dbReference type="PRINTS" id="PR00838">
    <property type="entry name" value="V5ALLERGEN"/>
</dbReference>
<protein>
    <submittedName>
        <fullName evidence="5">Pathogenesis-related protein PRB1-2</fullName>
    </submittedName>
</protein>
<dbReference type="CDD" id="cd05381">
    <property type="entry name" value="CAP_PR-1"/>
    <property type="match status" value="1"/>
</dbReference>
<dbReference type="FunFam" id="3.40.33.10:FF:000004">
    <property type="entry name" value="CAP, cysteine-rich secretory protein, antigen 5"/>
    <property type="match status" value="1"/>
</dbReference>
<dbReference type="InterPro" id="IPR035940">
    <property type="entry name" value="CAP_sf"/>
</dbReference>
<evidence type="ECO:0000256" key="1">
    <source>
        <dbReference type="ARBA" id="ARBA00003143"/>
    </source>
</evidence>
<keyword evidence="2" id="KW-0568">Pathogenesis-related protein</keyword>
<keyword evidence="2" id="KW-0611">Plant defense</keyword>
<dbReference type="PRINTS" id="PR00837">
    <property type="entry name" value="V5TPXLIKE"/>
</dbReference>
<dbReference type="InterPro" id="IPR018244">
    <property type="entry name" value="Allrgn_V5/Tpx1_CS"/>
</dbReference>
<keyword evidence="6" id="KW-1185">Reference proteome</keyword>
<keyword evidence="3" id="KW-1133">Transmembrane helix</keyword>
<sequence length="231" mass="26376">MEIATCLCTKSHTLSLTHTHIYTDVIHQLQITNRISSHSTSKLYQMEVRALFSCRALGTFLLFFCSFPLLSVSDSTHENSPKLLSRRLLTTTPRNIVKQYLVPHNLERAKLGLPPLRWSKKLANFASSWAHRRREDCALIHSNSDYGENLFWGSGKDWKPGDAVATWAEEKGDYTYKTNRCAHNKDCLHYTQIVWRQSLKVGCARVACRSGDTFITCNYDPHGNVIGQKPF</sequence>
<dbReference type="SUPFAM" id="SSF55797">
    <property type="entry name" value="PR-1-like"/>
    <property type="match status" value="1"/>
</dbReference>
<dbReference type="Proteomes" id="UP001164929">
    <property type="component" value="Chromosome 18"/>
</dbReference>
<dbReference type="InterPro" id="IPR001283">
    <property type="entry name" value="CRISP-related"/>
</dbReference>
<dbReference type="GO" id="GO:0005576">
    <property type="term" value="C:extracellular region"/>
    <property type="evidence" value="ECO:0007669"/>
    <property type="project" value="InterPro"/>
</dbReference>
<reference evidence="5 6" key="1">
    <citation type="journal article" date="2023" name="Mol. Ecol. Resour.">
        <title>Chromosome-level genome assembly of a triploid poplar Populus alba 'Berolinensis'.</title>
        <authorList>
            <person name="Chen S."/>
            <person name="Yu Y."/>
            <person name="Wang X."/>
            <person name="Wang S."/>
            <person name="Zhang T."/>
            <person name="Zhou Y."/>
            <person name="He R."/>
            <person name="Meng N."/>
            <person name="Wang Y."/>
            <person name="Liu W."/>
            <person name="Liu Z."/>
            <person name="Liu J."/>
            <person name="Guo Q."/>
            <person name="Huang H."/>
            <person name="Sederoff R.R."/>
            <person name="Wang G."/>
            <person name="Qu G."/>
            <person name="Chen S."/>
        </authorList>
    </citation>
    <scope>NUCLEOTIDE SEQUENCE [LARGE SCALE GENOMIC DNA]</scope>
    <source>
        <strain evidence="5">SC-2020</strain>
    </source>
</reference>
<keyword evidence="3" id="KW-0472">Membrane</keyword>
<dbReference type="EMBL" id="JAQIZT010000018">
    <property type="protein sequence ID" value="KAJ6956927.1"/>
    <property type="molecule type" value="Genomic_DNA"/>
</dbReference>
<accession>A0AAD6LA42</accession>
<gene>
    <name evidence="5" type="ORF">NC653_038981</name>
</gene>
<dbReference type="PROSITE" id="PS01010">
    <property type="entry name" value="CRISP_2"/>
    <property type="match status" value="1"/>
</dbReference>
<evidence type="ECO:0000313" key="6">
    <source>
        <dbReference type="Proteomes" id="UP001164929"/>
    </source>
</evidence>
<feature type="domain" description="SCP" evidence="4">
    <location>
        <begin position="95"/>
        <end position="227"/>
    </location>
</feature>
<evidence type="ECO:0000259" key="4">
    <source>
        <dbReference type="SMART" id="SM00198"/>
    </source>
</evidence>
<evidence type="ECO:0000256" key="2">
    <source>
        <dbReference type="ARBA" id="ARBA00023265"/>
    </source>
</evidence>
<dbReference type="InterPro" id="IPR002413">
    <property type="entry name" value="V5_allergen-like"/>
</dbReference>
<keyword evidence="3" id="KW-0812">Transmembrane</keyword>
<dbReference type="PANTHER" id="PTHR10334">
    <property type="entry name" value="CYSTEINE-RICH SECRETORY PROTEIN-RELATED"/>
    <property type="match status" value="1"/>
</dbReference>
<proteinExistence type="predicted"/>